<keyword evidence="6" id="KW-0049">Antioxidant</keyword>
<dbReference type="EC" id="1.15.1.1" evidence="4"/>
<dbReference type="FunFam" id="2.60.40.200:FF:000007">
    <property type="entry name" value="Cell surface Cu-only superoxide dismutase 5"/>
    <property type="match status" value="1"/>
</dbReference>
<evidence type="ECO:0000256" key="3">
    <source>
        <dbReference type="ARBA" id="ARBA00010457"/>
    </source>
</evidence>
<protein>
    <recommendedName>
        <fullName evidence="4">superoxide dismutase</fullName>
        <ecNumber evidence="4">1.15.1.1</ecNumber>
    </recommendedName>
</protein>
<feature type="region of interest" description="Disordered" evidence="8">
    <location>
        <begin position="197"/>
        <end position="230"/>
    </location>
</feature>
<keyword evidence="9" id="KW-0472">Membrane</keyword>
<keyword evidence="10" id="KW-0732">Signal</keyword>
<evidence type="ECO:0000256" key="8">
    <source>
        <dbReference type="SAM" id="MobiDB-lite"/>
    </source>
</evidence>
<comment type="subcellular location">
    <subcellularLocation>
        <location evidence="1">Cell envelope</location>
    </subcellularLocation>
    <subcellularLocation>
        <location evidence="2">Secreted</location>
    </subcellularLocation>
</comment>
<evidence type="ECO:0000256" key="5">
    <source>
        <dbReference type="ARBA" id="ARBA00022525"/>
    </source>
</evidence>
<evidence type="ECO:0000256" key="7">
    <source>
        <dbReference type="ARBA" id="ARBA00049204"/>
    </source>
</evidence>
<dbReference type="GO" id="GO:0046872">
    <property type="term" value="F:metal ion binding"/>
    <property type="evidence" value="ECO:0007669"/>
    <property type="project" value="InterPro"/>
</dbReference>
<evidence type="ECO:0000256" key="2">
    <source>
        <dbReference type="ARBA" id="ARBA00004613"/>
    </source>
</evidence>
<feature type="transmembrane region" description="Helical" evidence="9">
    <location>
        <begin position="263"/>
        <end position="280"/>
    </location>
</feature>
<evidence type="ECO:0000256" key="9">
    <source>
        <dbReference type="SAM" id="Phobius"/>
    </source>
</evidence>
<evidence type="ECO:0000313" key="11">
    <source>
        <dbReference type="EMBL" id="ELQ59574.1"/>
    </source>
</evidence>
<dbReference type="GO" id="GO:0005576">
    <property type="term" value="C:extracellular region"/>
    <property type="evidence" value="ECO:0007669"/>
    <property type="project" value="UniProtKB-SubCell"/>
</dbReference>
<reference evidence="11" key="1">
    <citation type="journal article" date="2012" name="PLoS Genet.">
        <title>Comparative analysis of the genomes of two field isolates of the rice blast fungus Magnaporthe oryzae.</title>
        <authorList>
            <person name="Xue M."/>
            <person name="Yang J."/>
            <person name="Li Z."/>
            <person name="Hu S."/>
            <person name="Yao N."/>
            <person name="Dean R.A."/>
            <person name="Zhao W."/>
            <person name="Shen M."/>
            <person name="Zhang H."/>
            <person name="Li C."/>
            <person name="Liu L."/>
            <person name="Cao L."/>
            <person name="Xu X."/>
            <person name="Xing Y."/>
            <person name="Hsiang T."/>
            <person name="Zhang Z."/>
            <person name="Xu J.R."/>
            <person name="Peng Y.L."/>
        </authorList>
    </citation>
    <scope>NUCLEOTIDE SEQUENCE [LARGE SCALE GENOMIC DNA]</scope>
    <source>
        <strain evidence="11">P131</strain>
    </source>
</reference>
<keyword evidence="5" id="KW-0964">Secreted</keyword>
<feature type="signal peptide" evidence="10">
    <location>
        <begin position="1"/>
        <end position="19"/>
    </location>
</feature>
<comment type="similarity">
    <text evidence="3">Belongs to the Cu-Zn superoxide dismutase family.</text>
</comment>
<sequence length="342" mass="35905">MHFKSVTLMLATAAMSVNAQEVTGQLGDAKIVTNNPAGVVYEAHLPETAFTKGSAYAEGGNVKGFISATASPDGVGVVFTVKFSNLPKEGGPFKYHLHAAPGSNGNCTSTLAHLDPFLRGENPPCNASAPQSCEVGDLSGKHGEVKSDPFEATYTDKFASTHEGIGAFFGNRSFVFHYANKTRISCANFVRKGHKDSCSPSGHPKPSGSGSSPSGVASGTGGANPAQTSPPPITAGAATLSVGMAGFFAAAAAALLIFNKVNFFSKLLFLLLLFLVYRGNTCERARILLMLLSVFSDVVRLNTDCQLTWLQGSDGRTSQAMRKGREKSNGRPNFGVNLMPTM</sequence>
<feature type="chain" id="PRO_5003977646" description="superoxide dismutase" evidence="10">
    <location>
        <begin position="20"/>
        <end position="342"/>
    </location>
</feature>
<keyword evidence="9" id="KW-1133">Transmembrane helix</keyword>
<dbReference type="GO" id="GO:0004784">
    <property type="term" value="F:superoxide dismutase activity"/>
    <property type="evidence" value="ECO:0007669"/>
    <property type="project" value="UniProtKB-EC"/>
</dbReference>
<proteinExistence type="inferred from homology"/>
<dbReference type="SUPFAM" id="SSF49329">
    <property type="entry name" value="Cu,Zn superoxide dismutase-like"/>
    <property type="match status" value="1"/>
</dbReference>
<gene>
    <name evidence="11" type="ORF">OOW_P131scaffold01338g13</name>
</gene>
<dbReference type="InterPro" id="IPR036423">
    <property type="entry name" value="SOD-like_Cu/Zn_dom_sf"/>
</dbReference>
<organism>
    <name type="scientific">Pyricularia oryzae (strain P131)</name>
    <name type="common">Rice blast fungus</name>
    <name type="synonym">Magnaporthe oryzae</name>
    <dbReference type="NCBI Taxonomy" id="1143193"/>
    <lineage>
        <taxon>Eukaryota</taxon>
        <taxon>Fungi</taxon>
        <taxon>Dikarya</taxon>
        <taxon>Ascomycota</taxon>
        <taxon>Pezizomycotina</taxon>
        <taxon>Sordariomycetes</taxon>
        <taxon>Sordariomycetidae</taxon>
        <taxon>Magnaporthales</taxon>
        <taxon>Pyriculariaceae</taxon>
        <taxon>Pyricularia</taxon>
    </lineage>
</organism>
<accession>L7IVH4</accession>
<dbReference type="EMBL" id="JH794549">
    <property type="protein sequence ID" value="ELQ59574.1"/>
    <property type="molecule type" value="Genomic_DNA"/>
</dbReference>
<keyword evidence="9" id="KW-0812">Transmembrane</keyword>
<evidence type="ECO:0000256" key="4">
    <source>
        <dbReference type="ARBA" id="ARBA00012682"/>
    </source>
</evidence>
<comment type="catalytic activity">
    <reaction evidence="7">
        <text>2 superoxide + 2 H(+) = H2O2 + O2</text>
        <dbReference type="Rhea" id="RHEA:20696"/>
        <dbReference type="ChEBI" id="CHEBI:15378"/>
        <dbReference type="ChEBI" id="CHEBI:15379"/>
        <dbReference type="ChEBI" id="CHEBI:16240"/>
        <dbReference type="ChEBI" id="CHEBI:18421"/>
        <dbReference type="EC" id="1.15.1.1"/>
    </reaction>
</comment>
<feature type="compositionally biased region" description="Low complexity" evidence="8">
    <location>
        <begin position="198"/>
        <end position="217"/>
    </location>
</feature>
<name>L7IVH4_PYRO1</name>
<evidence type="ECO:0000256" key="1">
    <source>
        <dbReference type="ARBA" id="ARBA00004196"/>
    </source>
</evidence>
<dbReference type="AlphaFoldDB" id="L7IVH4"/>
<dbReference type="Gene3D" id="2.60.40.200">
    <property type="entry name" value="Superoxide dismutase, copper/zinc binding domain"/>
    <property type="match status" value="1"/>
</dbReference>
<evidence type="ECO:0000256" key="10">
    <source>
        <dbReference type="SAM" id="SignalP"/>
    </source>
</evidence>
<feature type="region of interest" description="Disordered" evidence="8">
    <location>
        <begin position="318"/>
        <end position="342"/>
    </location>
</feature>
<evidence type="ECO:0000256" key="6">
    <source>
        <dbReference type="ARBA" id="ARBA00022862"/>
    </source>
</evidence>